<comment type="subcellular location">
    <subcellularLocation>
        <location evidence="1">Membrane</location>
        <topology evidence="1">Multi-pass membrane protein</topology>
    </subcellularLocation>
</comment>
<feature type="transmembrane region" description="Helical" evidence="6">
    <location>
        <begin position="445"/>
        <end position="467"/>
    </location>
</feature>
<evidence type="ECO:0000313" key="8">
    <source>
        <dbReference type="Proteomes" id="UP000799779"/>
    </source>
</evidence>
<accession>A0A6A5WAS1</accession>
<feature type="transmembrane region" description="Helical" evidence="6">
    <location>
        <begin position="49"/>
        <end position="72"/>
    </location>
</feature>
<evidence type="ECO:0000313" key="7">
    <source>
        <dbReference type="EMBL" id="KAF1998238.1"/>
    </source>
</evidence>
<feature type="compositionally biased region" description="Basic and acidic residues" evidence="5">
    <location>
        <begin position="1"/>
        <end position="12"/>
    </location>
</feature>
<evidence type="ECO:0000256" key="3">
    <source>
        <dbReference type="ARBA" id="ARBA00022989"/>
    </source>
</evidence>
<feature type="region of interest" description="Disordered" evidence="5">
    <location>
        <begin position="1"/>
        <end position="25"/>
    </location>
</feature>
<organism evidence="7 8">
    <name type="scientific">Amniculicola lignicola CBS 123094</name>
    <dbReference type="NCBI Taxonomy" id="1392246"/>
    <lineage>
        <taxon>Eukaryota</taxon>
        <taxon>Fungi</taxon>
        <taxon>Dikarya</taxon>
        <taxon>Ascomycota</taxon>
        <taxon>Pezizomycotina</taxon>
        <taxon>Dothideomycetes</taxon>
        <taxon>Pleosporomycetidae</taxon>
        <taxon>Pleosporales</taxon>
        <taxon>Amniculicolaceae</taxon>
        <taxon>Amniculicola</taxon>
    </lineage>
</organism>
<evidence type="ECO:0000256" key="1">
    <source>
        <dbReference type="ARBA" id="ARBA00004141"/>
    </source>
</evidence>
<keyword evidence="2 6" id="KW-0812">Transmembrane</keyword>
<feature type="transmembrane region" description="Helical" evidence="6">
    <location>
        <begin position="92"/>
        <end position="112"/>
    </location>
</feature>
<feature type="transmembrane region" description="Helical" evidence="6">
    <location>
        <begin position="414"/>
        <end position="433"/>
    </location>
</feature>
<proteinExistence type="predicted"/>
<dbReference type="AlphaFoldDB" id="A0A6A5WAS1"/>
<protein>
    <recommendedName>
        <fullName evidence="9">MFS general substrate transporter</fullName>
    </recommendedName>
</protein>
<dbReference type="SUPFAM" id="SSF103473">
    <property type="entry name" value="MFS general substrate transporter"/>
    <property type="match status" value="1"/>
</dbReference>
<feature type="transmembrane region" description="Helical" evidence="6">
    <location>
        <begin position="281"/>
        <end position="300"/>
    </location>
</feature>
<sequence length="475" mass="51802">MHTEPNSRRVLEEATPLLDEQTTGPQETYATYQTSTIPRSQNDFPAWRVLPIAILAALAMATTAGTAFYAYATLLCADPEHCAGDETSQYSRFVATTTAISNVCGLFSLGYLQRLSLRHRKRGLFIWIVCRSMSAVMLLLGVRVRNIFVALSGRIFEGLASDNILHFILNTIYTRVSDQEKTCSLINQSLALYLIGISISPFVAGLFRNFAVSFVMAIALFGVCLGYLQTCVPGLRGTKEPVVGVAVMPHPRFTPSSFSKLAWTATRTIGVPLKTFQDRPAYTFIGLSVLVYNIVQSYVFSALLVYTSTQLGFTGRENGMLVSIAHSTASLYIFSTLFLIPRIGKTVQRASTTDWLPAVFSLMFQVTALTGFGMSSKGWQIYLSTILLALSLPTPSFIKGYATSLFSNTEKSTALAALTTMETLGSILGPIILGSAQTLSKGPSVFFIAAFISLFSLLSFLTGTFLLHKPPPYSP</sequence>
<dbReference type="CDD" id="cd06174">
    <property type="entry name" value="MFS"/>
    <property type="match status" value="1"/>
</dbReference>
<dbReference type="PANTHER" id="PTHR23507">
    <property type="entry name" value="ZGC:174356"/>
    <property type="match status" value="1"/>
</dbReference>
<name>A0A6A5WAS1_9PLEO</name>
<dbReference type="GO" id="GO:0022857">
    <property type="term" value="F:transmembrane transporter activity"/>
    <property type="evidence" value="ECO:0007669"/>
    <property type="project" value="TreeGrafter"/>
</dbReference>
<evidence type="ECO:0008006" key="9">
    <source>
        <dbReference type="Google" id="ProtNLM"/>
    </source>
</evidence>
<dbReference type="EMBL" id="ML977605">
    <property type="protein sequence ID" value="KAF1998238.1"/>
    <property type="molecule type" value="Genomic_DNA"/>
</dbReference>
<dbReference type="Gene3D" id="1.20.1250.20">
    <property type="entry name" value="MFS general substrate transporter like domains"/>
    <property type="match status" value="1"/>
</dbReference>
<feature type="transmembrane region" description="Helical" evidence="6">
    <location>
        <begin position="355"/>
        <end position="375"/>
    </location>
</feature>
<dbReference type="Proteomes" id="UP000799779">
    <property type="component" value="Unassembled WGS sequence"/>
</dbReference>
<keyword evidence="8" id="KW-1185">Reference proteome</keyword>
<dbReference type="InterPro" id="IPR036259">
    <property type="entry name" value="MFS_trans_sf"/>
</dbReference>
<evidence type="ECO:0000256" key="5">
    <source>
        <dbReference type="SAM" id="MobiDB-lite"/>
    </source>
</evidence>
<dbReference type="GO" id="GO:0016020">
    <property type="term" value="C:membrane"/>
    <property type="evidence" value="ECO:0007669"/>
    <property type="project" value="UniProtKB-SubCell"/>
</dbReference>
<feature type="transmembrane region" description="Helical" evidence="6">
    <location>
        <begin position="210"/>
        <end position="228"/>
    </location>
</feature>
<gene>
    <name evidence="7" type="ORF">P154DRAFT_495557</name>
</gene>
<keyword evidence="3 6" id="KW-1133">Transmembrane helix</keyword>
<evidence type="ECO:0000256" key="6">
    <source>
        <dbReference type="SAM" id="Phobius"/>
    </source>
</evidence>
<evidence type="ECO:0000256" key="2">
    <source>
        <dbReference type="ARBA" id="ARBA00022692"/>
    </source>
</evidence>
<feature type="transmembrane region" description="Helical" evidence="6">
    <location>
        <begin position="185"/>
        <end position="204"/>
    </location>
</feature>
<reference evidence="7" key="1">
    <citation type="journal article" date="2020" name="Stud. Mycol.">
        <title>101 Dothideomycetes genomes: a test case for predicting lifestyles and emergence of pathogens.</title>
        <authorList>
            <person name="Haridas S."/>
            <person name="Albert R."/>
            <person name="Binder M."/>
            <person name="Bloem J."/>
            <person name="Labutti K."/>
            <person name="Salamov A."/>
            <person name="Andreopoulos B."/>
            <person name="Baker S."/>
            <person name="Barry K."/>
            <person name="Bills G."/>
            <person name="Bluhm B."/>
            <person name="Cannon C."/>
            <person name="Castanera R."/>
            <person name="Culley D."/>
            <person name="Daum C."/>
            <person name="Ezra D."/>
            <person name="Gonzalez J."/>
            <person name="Henrissat B."/>
            <person name="Kuo A."/>
            <person name="Liang C."/>
            <person name="Lipzen A."/>
            <person name="Lutzoni F."/>
            <person name="Magnuson J."/>
            <person name="Mondo S."/>
            <person name="Nolan M."/>
            <person name="Ohm R."/>
            <person name="Pangilinan J."/>
            <person name="Park H.-J."/>
            <person name="Ramirez L."/>
            <person name="Alfaro M."/>
            <person name="Sun H."/>
            <person name="Tritt A."/>
            <person name="Yoshinaga Y."/>
            <person name="Zwiers L.-H."/>
            <person name="Turgeon B."/>
            <person name="Goodwin S."/>
            <person name="Spatafora J."/>
            <person name="Crous P."/>
            <person name="Grigoriev I."/>
        </authorList>
    </citation>
    <scope>NUCLEOTIDE SEQUENCE</scope>
    <source>
        <strain evidence="7">CBS 123094</strain>
    </source>
</reference>
<dbReference type="OrthoDB" id="5425648at2759"/>
<feature type="transmembrane region" description="Helical" evidence="6">
    <location>
        <begin position="381"/>
        <end position="402"/>
    </location>
</feature>
<feature type="transmembrane region" description="Helical" evidence="6">
    <location>
        <begin position="320"/>
        <end position="343"/>
    </location>
</feature>
<keyword evidence="4 6" id="KW-0472">Membrane</keyword>
<dbReference type="PANTHER" id="PTHR23507:SF1">
    <property type="entry name" value="FI18259P1-RELATED"/>
    <property type="match status" value="1"/>
</dbReference>
<evidence type="ECO:0000256" key="4">
    <source>
        <dbReference type="ARBA" id="ARBA00023136"/>
    </source>
</evidence>